<feature type="domain" description="RRM" evidence="9">
    <location>
        <begin position="479"/>
        <end position="566"/>
    </location>
</feature>
<dbReference type="SMART" id="SM00361">
    <property type="entry name" value="RRM_1"/>
    <property type="match status" value="2"/>
</dbReference>
<dbReference type="FunFam" id="3.30.70.330:FF:000382">
    <property type="entry name" value="G-patch domain-containing protein"/>
    <property type="match status" value="1"/>
</dbReference>
<dbReference type="InterPro" id="IPR000504">
    <property type="entry name" value="RRM_dom"/>
</dbReference>
<evidence type="ECO:0000256" key="6">
    <source>
        <dbReference type="PROSITE-ProRule" id="PRU00176"/>
    </source>
</evidence>
<evidence type="ECO:0000256" key="7">
    <source>
        <dbReference type="SAM" id="MobiDB-lite"/>
    </source>
</evidence>
<sequence>MSDTSINEESPSEVKKRLRENEEDNAKRQKTEGNVFYSTSPEPSTPAKFATPSPPETSMSTTKNSTSTYSSSSSSLPMAQPTTPIYTSPGATTLFSKPSWLDQNPALHLNEAQKAALEKAKAFAREMQAALLNPAGKSSSPPPLPTFFLSSNPGLASGIDPRSLSVLSRIYVGSINFELTEQHLRVVFGQFGAIKSVSMSLDPHTGKHKGFCFIEFETPEGASLALESMNGAELGGRQLKVGRPNNYTAATAAGLLSPPKTRIYVSNVNEYVSEDDLMSIFESFGKINHCVLMPDLITRKHKGYGTFVDIGDYTWTVNSGSSNFVPQNHNTNRYLSLSILIILTLLSILPFLIRFIEFDDESSAGTAVSSMKIFELGGLTLHVGKAVIGGPLSEGMKAIEKLPPLPAGATPPQTLSTSPSVTAAAAAAKAQNAAAKIAADLASRGQAAVESVAQEENMSISASQRYAIMQKLARAESSPVVVIRNAVAPSEVDDTLEDEFQEECGNYGKVNKVVVHIDSEEIFEGERGLVKIFVHFEEGSAAEKAKEKLDGRWFGGRRISASLFDLKKFQTGDYSS</sequence>
<feature type="compositionally biased region" description="Low complexity" evidence="7">
    <location>
        <begin position="56"/>
        <end position="75"/>
    </location>
</feature>
<dbReference type="OrthoDB" id="5411533at2759"/>
<dbReference type="GO" id="GO:0071013">
    <property type="term" value="C:catalytic step 2 spliceosome"/>
    <property type="evidence" value="ECO:0007669"/>
    <property type="project" value="TreeGrafter"/>
</dbReference>
<protein>
    <submittedName>
        <fullName evidence="10">15277_t:CDS:1</fullName>
    </submittedName>
</protein>
<dbReference type="GO" id="GO:0000381">
    <property type="term" value="P:regulation of alternative mRNA splicing, via spliceosome"/>
    <property type="evidence" value="ECO:0007669"/>
    <property type="project" value="TreeGrafter"/>
</dbReference>
<dbReference type="Pfam" id="PF00076">
    <property type="entry name" value="RRM_1"/>
    <property type="match status" value="3"/>
</dbReference>
<dbReference type="Proteomes" id="UP000789342">
    <property type="component" value="Unassembled WGS sequence"/>
</dbReference>
<keyword evidence="3 6" id="KW-0694">RNA-binding</keyword>
<proteinExistence type="predicted"/>
<dbReference type="PROSITE" id="PS50102">
    <property type="entry name" value="RRM"/>
    <property type="match status" value="3"/>
</dbReference>
<accession>A0A9N8V080</accession>
<keyword evidence="8" id="KW-0812">Transmembrane</keyword>
<evidence type="ECO:0000256" key="1">
    <source>
        <dbReference type="ARBA" id="ARBA00004123"/>
    </source>
</evidence>
<dbReference type="SMART" id="SM00360">
    <property type="entry name" value="RRM"/>
    <property type="match status" value="3"/>
</dbReference>
<dbReference type="GO" id="GO:0071011">
    <property type="term" value="C:precatalytic spliceosome"/>
    <property type="evidence" value="ECO:0007669"/>
    <property type="project" value="TreeGrafter"/>
</dbReference>
<feature type="domain" description="RRM" evidence="9">
    <location>
        <begin position="168"/>
        <end position="246"/>
    </location>
</feature>
<dbReference type="SUPFAM" id="SSF54928">
    <property type="entry name" value="RNA-binding domain, RBD"/>
    <property type="match status" value="2"/>
</dbReference>
<dbReference type="InterPro" id="IPR012677">
    <property type="entry name" value="Nucleotide-bd_a/b_plait_sf"/>
</dbReference>
<reference evidence="10" key="1">
    <citation type="submission" date="2021-06" db="EMBL/GenBank/DDBJ databases">
        <authorList>
            <person name="Kallberg Y."/>
            <person name="Tangrot J."/>
            <person name="Rosling A."/>
        </authorList>
    </citation>
    <scope>NUCLEOTIDE SEQUENCE</scope>
    <source>
        <strain evidence="10">CL551</strain>
    </source>
</reference>
<keyword evidence="4" id="KW-0508">mRNA splicing</keyword>
<gene>
    <name evidence="10" type="ORF">AMORRO_LOCUS43</name>
</gene>
<evidence type="ECO:0000256" key="8">
    <source>
        <dbReference type="SAM" id="Phobius"/>
    </source>
</evidence>
<feature type="region of interest" description="Disordered" evidence="7">
    <location>
        <begin position="1"/>
        <end position="83"/>
    </location>
</feature>
<dbReference type="PANTHER" id="PTHR47330:SF1">
    <property type="entry name" value="POLY(U)-BINDING-SPLICING FACTOR PUF60"/>
    <property type="match status" value="1"/>
</dbReference>
<name>A0A9N8V080_9GLOM</name>
<dbReference type="Gene3D" id="3.30.70.330">
    <property type="match status" value="3"/>
</dbReference>
<keyword evidence="8" id="KW-1133">Transmembrane helix</keyword>
<feature type="domain" description="RRM" evidence="9">
    <location>
        <begin position="261"/>
        <end position="305"/>
    </location>
</feature>
<dbReference type="GO" id="GO:0000380">
    <property type="term" value="P:alternative mRNA splicing, via spliceosome"/>
    <property type="evidence" value="ECO:0007669"/>
    <property type="project" value="TreeGrafter"/>
</dbReference>
<dbReference type="InterPro" id="IPR003954">
    <property type="entry name" value="RRM_euk-type"/>
</dbReference>
<dbReference type="PANTHER" id="PTHR47330">
    <property type="entry name" value="POLY(U)-BINDING-SPLICING FACTOR PUF60-B-RELATED"/>
    <property type="match status" value="1"/>
</dbReference>
<feature type="transmembrane region" description="Helical" evidence="8">
    <location>
        <begin position="334"/>
        <end position="353"/>
    </location>
</feature>
<evidence type="ECO:0000256" key="2">
    <source>
        <dbReference type="ARBA" id="ARBA00022664"/>
    </source>
</evidence>
<evidence type="ECO:0000313" key="11">
    <source>
        <dbReference type="Proteomes" id="UP000789342"/>
    </source>
</evidence>
<evidence type="ECO:0000313" key="10">
    <source>
        <dbReference type="EMBL" id="CAG8437787.1"/>
    </source>
</evidence>
<keyword evidence="5" id="KW-0539">Nucleus</keyword>
<comment type="caution">
    <text evidence="10">The sequence shown here is derived from an EMBL/GenBank/DDBJ whole genome shotgun (WGS) entry which is preliminary data.</text>
</comment>
<keyword evidence="2" id="KW-0507">mRNA processing</keyword>
<dbReference type="EMBL" id="CAJVPV010000008">
    <property type="protein sequence ID" value="CAG8437787.1"/>
    <property type="molecule type" value="Genomic_DNA"/>
</dbReference>
<evidence type="ECO:0000256" key="4">
    <source>
        <dbReference type="ARBA" id="ARBA00023187"/>
    </source>
</evidence>
<dbReference type="InterPro" id="IPR051974">
    <property type="entry name" value="PUF60_regulator"/>
</dbReference>
<organism evidence="10 11">
    <name type="scientific">Acaulospora morrowiae</name>
    <dbReference type="NCBI Taxonomy" id="94023"/>
    <lineage>
        <taxon>Eukaryota</taxon>
        <taxon>Fungi</taxon>
        <taxon>Fungi incertae sedis</taxon>
        <taxon>Mucoromycota</taxon>
        <taxon>Glomeromycotina</taxon>
        <taxon>Glomeromycetes</taxon>
        <taxon>Diversisporales</taxon>
        <taxon>Acaulosporaceae</taxon>
        <taxon>Acaulospora</taxon>
    </lineage>
</organism>
<dbReference type="InterPro" id="IPR035979">
    <property type="entry name" value="RBD_domain_sf"/>
</dbReference>
<keyword evidence="11" id="KW-1185">Reference proteome</keyword>
<dbReference type="GO" id="GO:0003723">
    <property type="term" value="F:RNA binding"/>
    <property type="evidence" value="ECO:0007669"/>
    <property type="project" value="UniProtKB-UniRule"/>
</dbReference>
<comment type="subcellular location">
    <subcellularLocation>
        <location evidence="1">Nucleus</location>
    </subcellularLocation>
</comment>
<evidence type="ECO:0000259" key="9">
    <source>
        <dbReference type="PROSITE" id="PS50102"/>
    </source>
</evidence>
<evidence type="ECO:0000256" key="3">
    <source>
        <dbReference type="ARBA" id="ARBA00022884"/>
    </source>
</evidence>
<keyword evidence="8" id="KW-0472">Membrane</keyword>
<dbReference type="AlphaFoldDB" id="A0A9N8V080"/>
<evidence type="ECO:0000256" key="5">
    <source>
        <dbReference type="ARBA" id="ARBA00023242"/>
    </source>
</evidence>
<dbReference type="GO" id="GO:0006376">
    <property type="term" value="P:mRNA splice site recognition"/>
    <property type="evidence" value="ECO:0007669"/>
    <property type="project" value="TreeGrafter"/>
</dbReference>